<dbReference type="AlphaFoldDB" id="A0A1H0H0U3"/>
<sequence>MAEERQARAVRTRRTLLYAAARLFDRYGYTRTRIGDISAAAGVSSGALHFHFENKAALAAAVEEAGADILWSAGWIAYQANADALQALTDMSQAFARLLQWDVLARAGFRLGADGALRGSRGLDREWQGCVERLLLEAARNDELSAHVQLHEITCAVLTATTGVGLLIRGDSERQMQAALTGFWQVFLPGLARPEVARRLEPAGRLSVVTDAVAVSGRARARAAADRPGRAAHPQSPPSSGASGWAPVPSR</sequence>
<feature type="DNA-binding region" description="H-T-H motif" evidence="4">
    <location>
        <begin position="33"/>
        <end position="52"/>
    </location>
</feature>
<dbReference type="PROSITE" id="PS50977">
    <property type="entry name" value="HTH_TETR_2"/>
    <property type="match status" value="1"/>
</dbReference>
<dbReference type="SUPFAM" id="SSF46689">
    <property type="entry name" value="Homeodomain-like"/>
    <property type="match status" value="1"/>
</dbReference>
<feature type="compositionally biased region" description="Low complexity" evidence="5">
    <location>
        <begin position="231"/>
        <end position="251"/>
    </location>
</feature>
<dbReference type="NCBIfam" id="NF041196">
    <property type="entry name" value="ScbR_bind_reg"/>
    <property type="match status" value="1"/>
</dbReference>
<keyword evidence="8" id="KW-1185">Reference proteome</keyword>
<evidence type="ECO:0000256" key="3">
    <source>
        <dbReference type="ARBA" id="ARBA00023163"/>
    </source>
</evidence>
<evidence type="ECO:0000313" key="7">
    <source>
        <dbReference type="EMBL" id="SDO12682.1"/>
    </source>
</evidence>
<evidence type="ECO:0000256" key="2">
    <source>
        <dbReference type="ARBA" id="ARBA00023125"/>
    </source>
</evidence>
<dbReference type="EMBL" id="FNIE01000007">
    <property type="protein sequence ID" value="SDO12682.1"/>
    <property type="molecule type" value="Genomic_DNA"/>
</dbReference>
<evidence type="ECO:0000256" key="5">
    <source>
        <dbReference type="SAM" id="MobiDB-lite"/>
    </source>
</evidence>
<evidence type="ECO:0000256" key="1">
    <source>
        <dbReference type="ARBA" id="ARBA00023015"/>
    </source>
</evidence>
<dbReference type="InterPro" id="IPR047923">
    <property type="entry name" value="ArpA-like"/>
</dbReference>
<keyword evidence="3" id="KW-0804">Transcription</keyword>
<evidence type="ECO:0000313" key="8">
    <source>
        <dbReference type="Proteomes" id="UP000199341"/>
    </source>
</evidence>
<dbReference type="RefSeq" id="WP_176930303.1">
    <property type="nucleotide sequence ID" value="NZ_FNIE01000007.1"/>
</dbReference>
<dbReference type="Pfam" id="PF00440">
    <property type="entry name" value="TetR_N"/>
    <property type="match status" value="1"/>
</dbReference>
<dbReference type="Gene3D" id="1.10.357.10">
    <property type="entry name" value="Tetracycline Repressor, domain 2"/>
    <property type="match status" value="1"/>
</dbReference>
<gene>
    <name evidence="7" type="ORF">SAMN05216259_107366</name>
</gene>
<dbReference type="PRINTS" id="PR00455">
    <property type="entry name" value="HTHTETR"/>
</dbReference>
<dbReference type="GO" id="GO:0003700">
    <property type="term" value="F:DNA-binding transcription factor activity"/>
    <property type="evidence" value="ECO:0007669"/>
    <property type="project" value="TreeGrafter"/>
</dbReference>
<keyword evidence="2 4" id="KW-0238">DNA-binding</keyword>
<dbReference type="InterPro" id="IPR050109">
    <property type="entry name" value="HTH-type_TetR-like_transc_reg"/>
</dbReference>
<protein>
    <submittedName>
        <fullName evidence="7">Transcriptional regulator, TetR family</fullName>
    </submittedName>
</protein>
<organism evidence="7 8">
    <name type="scientific">Actinacidiphila guanduensis</name>
    <dbReference type="NCBI Taxonomy" id="310781"/>
    <lineage>
        <taxon>Bacteria</taxon>
        <taxon>Bacillati</taxon>
        <taxon>Actinomycetota</taxon>
        <taxon>Actinomycetes</taxon>
        <taxon>Kitasatosporales</taxon>
        <taxon>Streptomycetaceae</taxon>
        <taxon>Actinacidiphila</taxon>
    </lineage>
</organism>
<accession>A0A1H0H0U3</accession>
<proteinExistence type="predicted"/>
<dbReference type="InterPro" id="IPR009057">
    <property type="entry name" value="Homeodomain-like_sf"/>
</dbReference>
<feature type="domain" description="HTH tetR-type" evidence="6">
    <location>
        <begin position="10"/>
        <end position="70"/>
    </location>
</feature>
<dbReference type="SUPFAM" id="SSF48498">
    <property type="entry name" value="Tetracyclin repressor-like, C-terminal domain"/>
    <property type="match status" value="1"/>
</dbReference>
<dbReference type="PANTHER" id="PTHR30055">
    <property type="entry name" value="HTH-TYPE TRANSCRIPTIONAL REGULATOR RUTR"/>
    <property type="match status" value="1"/>
</dbReference>
<feature type="region of interest" description="Disordered" evidence="5">
    <location>
        <begin position="219"/>
        <end position="251"/>
    </location>
</feature>
<evidence type="ECO:0000256" key="4">
    <source>
        <dbReference type="PROSITE-ProRule" id="PRU00335"/>
    </source>
</evidence>
<reference evidence="7 8" key="1">
    <citation type="submission" date="2016-10" db="EMBL/GenBank/DDBJ databases">
        <authorList>
            <person name="de Groot N.N."/>
        </authorList>
    </citation>
    <scope>NUCLEOTIDE SEQUENCE [LARGE SCALE GENOMIC DNA]</scope>
    <source>
        <strain evidence="7 8">CGMCC 4.2022</strain>
    </source>
</reference>
<evidence type="ECO:0000259" key="6">
    <source>
        <dbReference type="PROSITE" id="PS50977"/>
    </source>
</evidence>
<dbReference type="PANTHER" id="PTHR30055:SF234">
    <property type="entry name" value="HTH-TYPE TRANSCRIPTIONAL REGULATOR BETI"/>
    <property type="match status" value="1"/>
</dbReference>
<keyword evidence="1" id="KW-0805">Transcription regulation</keyword>
<dbReference type="Proteomes" id="UP000199341">
    <property type="component" value="Unassembled WGS sequence"/>
</dbReference>
<dbReference type="GO" id="GO:0000976">
    <property type="term" value="F:transcription cis-regulatory region binding"/>
    <property type="evidence" value="ECO:0007669"/>
    <property type="project" value="TreeGrafter"/>
</dbReference>
<name>A0A1H0H0U3_9ACTN</name>
<dbReference type="InterPro" id="IPR036271">
    <property type="entry name" value="Tet_transcr_reg_TetR-rel_C_sf"/>
</dbReference>
<dbReference type="InterPro" id="IPR001647">
    <property type="entry name" value="HTH_TetR"/>
</dbReference>